<accession>K3XAR6</accession>
<dbReference type="AlphaFoldDB" id="K3XAR6"/>
<evidence type="ECO:0000313" key="2">
    <source>
        <dbReference type="EnsemblProtists" id="PYU1_T014315"/>
    </source>
</evidence>
<reference evidence="2" key="3">
    <citation type="submission" date="2015-02" db="UniProtKB">
        <authorList>
            <consortium name="EnsemblProtists"/>
        </authorList>
    </citation>
    <scope>IDENTIFICATION</scope>
    <source>
        <strain evidence="2">DAOM BR144</strain>
    </source>
</reference>
<dbReference type="EnsemblProtists" id="PYU1_T014315">
    <property type="protein sequence ID" value="PYU1_T014315"/>
    <property type="gene ID" value="PYU1_G014285"/>
</dbReference>
<sequence>MGNNQGLEINATAAFGRRPNDHELMILYQLQKRLFTQLRESPEHLALLKRYWDLHFTSKANAPAFARKNPFWSNEGGFSSENPADDLRDMGELGLRCLLYFTEMYPGEARMMKRSRGGYPFVKAAMATTRALCEILRIVDEEGHSGVFPVTRTLYWQVLESETAFCQLFALLFLLFDELFCEEVAKQWRLQDEIECAMSVVTQLVEAAKKRMLCELLKAPLGISGLHGVCKNAHHVLQATKDIRCVSNPHASTDTVQQASRWRKYNGTQRKNMRDAGKHWRIDEKNASECLDRLQPRQPEISFSPSVSKDVLSVTTTKAVGDSEWPNDGEEKEKDEEELDLDLFKGLVVTQPYATRNPVSTTTIASLLKKEPVVIHEHGMPARTG</sequence>
<dbReference type="Pfam" id="PF04727">
    <property type="entry name" value="ELMO_CED12"/>
    <property type="match status" value="1"/>
</dbReference>
<reference evidence="3" key="1">
    <citation type="journal article" date="2010" name="Genome Biol.">
        <title>Genome sequence of the necrotrophic plant pathogen Pythium ultimum reveals original pathogenicity mechanisms and effector repertoire.</title>
        <authorList>
            <person name="Levesque C.A."/>
            <person name="Brouwer H."/>
            <person name="Cano L."/>
            <person name="Hamilton J.P."/>
            <person name="Holt C."/>
            <person name="Huitema E."/>
            <person name="Raffaele S."/>
            <person name="Robideau G.P."/>
            <person name="Thines M."/>
            <person name="Win J."/>
            <person name="Zerillo M.M."/>
            <person name="Beakes G.W."/>
            <person name="Boore J.L."/>
            <person name="Busam D."/>
            <person name="Dumas B."/>
            <person name="Ferriera S."/>
            <person name="Fuerstenberg S.I."/>
            <person name="Gachon C.M."/>
            <person name="Gaulin E."/>
            <person name="Govers F."/>
            <person name="Grenville-Briggs L."/>
            <person name="Horner N."/>
            <person name="Hostetler J."/>
            <person name="Jiang R.H."/>
            <person name="Johnson J."/>
            <person name="Krajaejun T."/>
            <person name="Lin H."/>
            <person name="Meijer H.J."/>
            <person name="Moore B."/>
            <person name="Morris P."/>
            <person name="Phuntmart V."/>
            <person name="Puiu D."/>
            <person name="Shetty J."/>
            <person name="Stajich J.E."/>
            <person name="Tripathy S."/>
            <person name="Wawra S."/>
            <person name="van West P."/>
            <person name="Whitty B.R."/>
            <person name="Coutinho P.M."/>
            <person name="Henrissat B."/>
            <person name="Martin F."/>
            <person name="Thomas P.D."/>
            <person name="Tyler B.M."/>
            <person name="De Vries R.P."/>
            <person name="Kamoun S."/>
            <person name="Yandell M."/>
            <person name="Tisserat N."/>
            <person name="Buell C.R."/>
        </authorList>
    </citation>
    <scope>NUCLEOTIDE SEQUENCE</scope>
    <source>
        <strain evidence="3">DAOM:BR144</strain>
    </source>
</reference>
<organism evidence="2 3">
    <name type="scientific">Globisporangium ultimum (strain ATCC 200006 / CBS 805.95 / DAOM BR144)</name>
    <name type="common">Pythium ultimum</name>
    <dbReference type="NCBI Taxonomy" id="431595"/>
    <lineage>
        <taxon>Eukaryota</taxon>
        <taxon>Sar</taxon>
        <taxon>Stramenopiles</taxon>
        <taxon>Oomycota</taxon>
        <taxon>Peronosporomycetes</taxon>
        <taxon>Pythiales</taxon>
        <taxon>Pythiaceae</taxon>
        <taxon>Globisporangium</taxon>
    </lineage>
</organism>
<dbReference type="InterPro" id="IPR050868">
    <property type="entry name" value="ELMO_domain-containing"/>
</dbReference>
<dbReference type="PANTHER" id="PTHR12771">
    <property type="entry name" value="ENGULFMENT AND CELL MOTILITY"/>
    <property type="match status" value="1"/>
</dbReference>
<dbReference type="PROSITE" id="PS51335">
    <property type="entry name" value="ELMO"/>
    <property type="match status" value="1"/>
</dbReference>
<name>K3XAR6_GLOUD</name>
<dbReference type="HOGENOM" id="CLU_060666_0_0_1"/>
<evidence type="ECO:0000313" key="3">
    <source>
        <dbReference type="Proteomes" id="UP000019132"/>
    </source>
</evidence>
<keyword evidence="3" id="KW-1185">Reference proteome</keyword>
<proteinExistence type="predicted"/>
<dbReference type="InParanoid" id="K3XAR6"/>
<evidence type="ECO:0000259" key="1">
    <source>
        <dbReference type="PROSITE" id="PS51335"/>
    </source>
</evidence>
<protein>
    <recommendedName>
        <fullName evidence="1">ELMO domain-containing protein</fullName>
    </recommendedName>
</protein>
<dbReference type="eggNOG" id="ENOG502S0GZ">
    <property type="taxonomic scope" value="Eukaryota"/>
</dbReference>
<dbReference type="EMBL" id="GL376566">
    <property type="status" value="NOT_ANNOTATED_CDS"/>
    <property type="molecule type" value="Genomic_DNA"/>
</dbReference>
<feature type="domain" description="ELMO" evidence="1">
    <location>
        <begin position="43"/>
        <end position="208"/>
    </location>
</feature>
<dbReference type="VEuPathDB" id="FungiDB:PYU1_G014285"/>
<dbReference type="Proteomes" id="UP000019132">
    <property type="component" value="Unassembled WGS sequence"/>
</dbReference>
<dbReference type="InterPro" id="IPR006816">
    <property type="entry name" value="ELMO_dom"/>
</dbReference>
<reference evidence="3" key="2">
    <citation type="submission" date="2010-04" db="EMBL/GenBank/DDBJ databases">
        <authorList>
            <person name="Buell R."/>
            <person name="Hamilton J."/>
            <person name="Hostetler J."/>
        </authorList>
    </citation>
    <scope>NUCLEOTIDE SEQUENCE [LARGE SCALE GENOMIC DNA]</scope>
    <source>
        <strain evidence="3">DAOM:BR144</strain>
    </source>
</reference>